<keyword evidence="3" id="KW-0805">Transcription regulation</keyword>
<evidence type="ECO:0000256" key="6">
    <source>
        <dbReference type="ARBA" id="ARBA00023242"/>
    </source>
</evidence>
<keyword evidence="6" id="KW-0539">Nucleus</keyword>
<reference evidence="10" key="1">
    <citation type="journal article" date="2019" name="Nat. Commun.">
        <title>Genome-wide association mapping of date palm fruit traits.</title>
        <authorList>
            <person name="Hazzouri K.M."/>
            <person name="Gros-Balthazard M."/>
            <person name="Flowers J.M."/>
            <person name="Copetti D."/>
            <person name="Lemansour A."/>
            <person name="Lebrun M."/>
            <person name="Masmoudi K."/>
            <person name="Ferrand S."/>
            <person name="Dhar M.I."/>
            <person name="Fresquez Z.A."/>
            <person name="Rosas U."/>
            <person name="Zhang J."/>
            <person name="Talag J."/>
            <person name="Lee S."/>
            <person name="Kudrna D."/>
            <person name="Powell R.F."/>
            <person name="Leitch I.J."/>
            <person name="Krueger R.R."/>
            <person name="Wing R.A."/>
            <person name="Amiri K.M.A."/>
            <person name="Purugganan M.D."/>
        </authorList>
    </citation>
    <scope>NUCLEOTIDE SEQUENCE [LARGE SCALE GENOMIC DNA]</scope>
    <source>
        <strain evidence="10">cv. Khalas</strain>
    </source>
</reference>
<keyword evidence="2" id="KW-0677">Repeat</keyword>
<proteinExistence type="predicted"/>
<dbReference type="CDD" id="cd00167">
    <property type="entry name" value="SANT"/>
    <property type="match status" value="2"/>
</dbReference>
<evidence type="ECO:0000259" key="8">
    <source>
        <dbReference type="PROSITE" id="PS50090"/>
    </source>
</evidence>
<dbReference type="Proteomes" id="UP000228380">
    <property type="component" value="Chromosome 12"/>
</dbReference>
<dbReference type="Gene3D" id="1.10.10.60">
    <property type="entry name" value="Homeodomain-like"/>
    <property type="match status" value="2"/>
</dbReference>
<name>A0A8B9AXR2_PHODC</name>
<sequence>MGRHSCCYKQKLRKGLWSPEEDEKLLKHITKYGHVCWSSVPKLAGLQRCGKSCRLRWINYLRPDLKRGSFSQQEENLIVELHAALGNRWSQLAAQLPGRTDNEIKNLWNSCITKKLRQRGIDPNTHKPLSETKGGEDKVLTISDKTSGSSELKLLAPTTGNLNSIVPQPAPPSMSVADRNQTERSSSKNFVTSTKDFSLDQFAAASHESSNSMDYFPLRNSVYSPNLSMHQTLPLWFNQNSRLFDMNSELNCSMISTAVPSGSRPIVSTSVDLKPTVSIAEDDSLPGFQYLEAGNSSNNSASTGNASSGTELPSNNSLFESSIFQWPDLLLNKQAQIQLGAEPEDLKWSEYLNGAISPSTDFQNQSQLFNGSVKEENQFLTDGLSSWLQPPELFGKDFQKISTPFKQI</sequence>
<accession>A0A8B9AXR2</accession>
<feature type="domain" description="Myb-like" evidence="8">
    <location>
        <begin position="9"/>
        <end position="61"/>
    </location>
</feature>
<evidence type="ECO:0000256" key="4">
    <source>
        <dbReference type="ARBA" id="ARBA00023125"/>
    </source>
</evidence>
<gene>
    <name evidence="11" type="primary">LOC120112802</name>
</gene>
<dbReference type="InterPro" id="IPR001005">
    <property type="entry name" value="SANT/Myb"/>
</dbReference>
<feature type="region of interest" description="Disordered" evidence="7">
    <location>
        <begin position="159"/>
        <end position="189"/>
    </location>
</feature>
<dbReference type="PROSITE" id="PS51294">
    <property type="entry name" value="HTH_MYB"/>
    <property type="match status" value="2"/>
</dbReference>
<evidence type="ECO:0000313" key="11">
    <source>
        <dbReference type="RefSeq" id="XP_038988618.1"/>
    </source>
</evidence>
<dbReference type="PANTHER" id="PTHR47997">
    <property type="entry name" value="MYB DOMAIN PROTEIN 55"/>
    <property type="match status" value="1"/>
</dbReference>
<dbReference type="RefSeq" id="XP_038988618.1">
    <property type="nucleotide sequence ID" value="XM_039132690.1"/>
</dbReference>
<evidence type="ECO:0000256" key="2">
    <source>
        <dbReference type="ARBA" id="ARBA00022737"/>
    </source>
</evidence>
<evidence type="ECO:0000256" key="3">
    <source>
        <dbReference type="ARBA" id="ARBA00023015"/>
    </source>
</evidence>
<dbReference type="FunFam" id="1.10.10.60:FF:000394">
    <property type="entry name" value="MYB transcription factor"/>
    <property type="match status" value="1"/>
</dbReference>
<organism evidence="10 11">
    <name type="scientific">Phoenix dactylifera</name>
    <name type="common">Date palm</name>
    <dbReference type="NCBI Taxonomy" id="42345"/>
    <lineage>
        <taxon>Eukaryota</taxon>
        <taxon>Viridiplantae</taxon>
        <taxon>Streptophyta</taxon>
        <taxon>Embryophyta</taxon>
        <taxon>Tracheophyta</taxon>
        <taxon>Spermatophyta</taxon>
        <taxon>Magnoliopsida</taxon>
        <taxon>Liliopsida</taxon>
        <taxon>Arecaceae</taxon>
        <taxon>Coryphoideae</taxon>
        <taxon>Phoeniceae</taxon>
        <taxon>Phoenix</taxon>
    </lineage>
</organism>
<dbReference type="Pfam" id="PF00249">
    <property type="entry name" value="Myb_DNA-binding"/>
    <property type="match status" value="2"/>
</dbReference>
<dbReference type="SUPFAM" id="SSF46689">
    <property type="entry name" value="Homeodomain-like"/>
    <property type="match status" value="1"/>
</dbReference>
<dbReference type="AlphaFoldDB" id="A0A8B9AXR2"/>
<protein>
    <submittedName>
        <fullName evidence="11">Transcription factor MYB61-like</fullName>
    </submittedName>
</protein>
<comment type="subcellular location">
    <subcellularLocation>
        <location evidence="1">Nucleus</location>
    </subcellularLocation>
</comment>
<dbReference type="SMART" id="SM00717">
    <property type="entry name" value="SANT"/>
    <property type="match status" value="2"/>
</dbReference>
<dbReference type="PANTHER" id="PTHR47997:SF75">
    <property type="entry name" value="MYB DOMAIN PROTEIN 55"/>
    <property type="match status" value="1"/>
</dbReference>
<evidence type="ECO:0000256" key="5">
    <source>
        <dbReference type="ARBA" id="ARBA00023163"/>
    </source>
</evidence>
<dbReference type="InterPro" id="IPR009057">
    <property type="entry name" value="Homeodomain-like_sf"/>
</dbReference>
<dbReference type="GO" id="GO:0000976">
    <property type="term" value="F:transcription cis-regulatory region binding"/>
    <property type="evidence" value="ECO:0007669"/>
    <property type="project" value="UniProtKB-ARBA"/>
</dbReference>
<feature type="domain" description="Myb-like" evidence="8">
    <location>
        <begin position="62"/>
        <end position="112"/>
    </location>
</feature>
<evidence type="ECO:0000313" key="10">
    <source>
        <dbReference type="Proteomes" id="UP000228380"/>
    </source>
</evidence>
<keyword evidence="5" id="KW-0804">Transcription</keyword>
<keyword evidence="4" id="KW-0238">DNA-binding</keyword>
<evidence type="ECO:0000256" key="7">
    <source>
        <dbReference type="SAM" id="MobiDB-lite"/>
    </source>
</evidence>
<dbReference type="InterPro" id="IPR051953">
    <property type="entry name" value="Plant_SW-associated_TFs"/>
</dbReference>
<feature type="domain" description="HTH myb-type" evidence="9">
    <location>
        <begin position="66"/>
        <end position="116"/>
    </location>
</feature>
<reference evidence="11" key="2">
    <citation type="submission" date="2025-08" db="UniProtKB">
        <authorList>
            <consortium name="RefSeq"/>
        </authorList>
    </citation>
    <scope>IDENTIFICATION</scope>
    <source>
        <tissue evidence="11">Young leaves</tissue>
    </source>
</reference>
<feature type="domain" description="HTH myb-type" evidence="9">
    <location>
        <begin position="9"/>
        <end position="65"/>
    </location>
</feature>
<evidence type="ECO:0000259" key="9">
    <source>
        <dbReference type="PROSITE" id="PS51294"/>
    </source>
</evidence>
<dbReference type="FunFam" id="1.10.10.60:FF:000047">
    <property type="entry name" value="Myb transcription factor"/>
    <property type="match status" value="1"/>
</dbReference>
<dbReference type="GO" id="GO:0005634">
    <property type="term" value="C:nucleus"/>
    <property type="evidence" value="ECO:0007669"/>
    <property type="project" value="UniProtKB-SubCell"/>
</dbReference>
<dbReference type="InterPro" id="IPR017930">
    <property type="entry name" value="Myb_dom"/>
</dbReference>
<dbReference type="PROSITE" id="PS50090">
    <property type="entry name" value="MYB_LIKE"/>
    <property type="match status" value="2"/>
</dbReference>
<dbReference type="GeneID" id="120112802"/>
<dbReference type="OrthoDB" id="2143914at2759"/>
<dbReference type="KEGG" id="pda:120112802"/>
<evidence type="ECO:0000256" key="1">
    <source>
        <dbReference type="ARBA" id="ARBA00004123"/>
    </source>
</evidence>
<keyword evidence="10" id="KW-1185">Reference proteome</keyword>